<keyword evidence="3" id="KW-1185">Reference proteome</keyword>
<organism evidence="2 3">
    <name type="scientific">Cohnella rhizosphaerae</name>
    <dbReference type="NCBI Taxonomy" id="1457232"/>
    <lineage>
        <taxon>Bacteria</taxon>
        <taxon>Bacillati</taxon>
        <taxon>Bacillota</taxon>
        <taxon>Bacilli</taxon>
        <taxon>Bacillales</taxon>
        <taxon>Paenibacillaceae</taxon>
        <taxon>Cohnella</taxon>
    </lineage>
</organism>
<dbReference type="AlphaFoldDB" id="A0A9X4L324"/>
<comment type="caution">
    <text evidence="2">The sequence shown here is derived from an EMBL/GenBank/DDBJ whole genome shotgun (WGS) entry which is preliminary data.</text>
</comment>
<dbReference type="Proteomes" id="UP001153404">
    <property type="component" value="Unassembled WGS sequence"/>
</dbReference>
<name>A0A9X4L324_9BACL</name>
<sequence>MARMMRLFNRANRYSLANQLVFSFLIIFLFIFTISSLFAYVGIMNVLKKKRDRNESTAVQTKRL</sequence>
<evidence type="ECO:0000313" key="3">
    <source>
        <dbReference type="Proteomes" id="UP001153404"/>
    </source>
</evidence>
<keyword evidence="1" id="KW-1133">Transmembrane helix</keyword>
<keyword evidence="1" id="KW-0472">Membrane</keyword>
<proteinExistence type="predicted"/>
<dbReference type="RefSeq" id="WP_277536216.1">
    <property type="nucleotide sequence ID" value="NZ_JAPDIA010000008.1"/>
</dbReference>
<evidence type="ECO:0000256" key="1">
    <source>
        <dbReference type="SAM" id="Phobius"/>
    </source>
</evidence>
<reference evidence="2" key="1">
    <citation type="submission" date="2022-10" db="EMBL/GenBank/DDBJ databases">
        <title>Comparative genomic analysis of Cohnella hashimotonis sp. nov., isolated from the International Space Station.</title>
        <authorList>
            <person name="Simpson A."/>
            <person name="Venkateswaran K."/>
        </authorList>
    </citation>
    <scope>NUCLEOTIDE SEQUENCE</scope>
    <source>
        <strain evidence="2">DSM 28161</strain>
    </source>
</reference>
<feature type="transmembrane region" description="Helical" evidence="1">
    <location>
        <begin position="20"/>
        <end position="43"/>
    </location>
</feature>
<protein>
    <submittedName>
        <fullName evidence="2">Uncharacterized protein</fullName>
    </submittedName>
</protein>
<accession>A0A9X4L324</accession>
<evidence type="ECO:0000313" key="2">
    <source>
        <dbReference type="EMBL" id="MDG0812739.1"/>
    </source>
</evidence>
<dbReference type="EMBL" id="JAPDIA010000008">
    <property type="protein sequence ID" value="MDG0812739.1"/>
    <property type="molecule type" value="Genomic_DNA"/>
</dbReference>
<gene>
    <name evidence="2" type="ORF">OMP40_28030</name>
</gene>
<keyword evidence="1" id="KW-0812">Transmembrane</keyword>